<dbReference type="SMART" id="SM01163">
    <property type="entry name" value="DUF1785"/>
    <property type="match status" value="1"/>
</dbReference>
<dbReference type="Gene3D" id="2.170.260.10">
    <property type="entry name" value="paz domain"/>
    <property type="match status" value="1"/>
</dbReference>
<dbReference type="Pfam" id="PF08699">
    <property type="entry name" value="ArgoL1"/>
    <property type="match status" value="1"/>
</dbReference>
<evidence type="ECO:0000256" key="5">
    <source>
        <dbReference type="SAM" id="MobiDB-lite"/>
    </source>
</evidence>
<dbReference type="GO" id="GO:0031047">
    <property type="term" value="P:regulatory ncRNA-mediated gene silencing"/>
    <property type="evidence" value="ECO:0007669"/>
    <property type="project" value="UniProtKB-KW"/>
</dbReference>
<feature type="domain" description="PAZ" evidence="6">
    <location>
        <begin position="381"/>
        <end position="498"/>
    </location>
</feature>
<dbReference type="CDD" id="cd04657">
    <property type="entry name" value="Piwi_ago-like"/>
    <property type="match status" value="1"/>
</dbReference>
<reference evidence="8 9" key="1">
    <citation type="submission" date="2023-01" db="EMBL/GenBank/DDBJ databases">
        <authorList>
            <person name="Kreplak J."/>
        </authorList>
    </citation>
    <scope>NUCLEOTIDE SEQUENCE [LARGE SCALE GENOMIC DNA]</scope>
</reference>
<dbReference type="GO" id="GO:0003723">
    <property type="term" value="F:RNA binding"/>
    <property type="evidence" value="ECO:0007669"/>
    <property type="project" value="InterPro"/>
</dbReference>
<sequence>MESGDGHGGRGTHQPSDEVSLQPEWRRRRTASTGREQQNLSLQPEWRRGRSTATTPPSSSRAGDEAQKKDQEQKKEVILQPEWRRSRSTATTTTATAYPWNQSQNYGVRKSLGSSSSGVQRSRNIDESWRNAPPPEDYVVPKLESLQISKDLAGSSLSLERKDKAFPIRRPDRGGTLAVLTSRLCVNHFPLKFNPESIIFHYNVNVKPNFSSKVGQPRKLSNNDLSMIREKLFSDDPERFPLDMTAHDGAKNIFSAVQLPEETVTVVIFDGEDEKITSYSVTITLLNTLRLHKLMDYLCGRSLSLPRDILQGMDVVVKENPARRTISVGRHFYPTNPPLVMKELRPGIIAVGGFQHSLKPTSQGLSLCVDYSVVPFRKQMLVLDFLHERINDFNLGEFQKFRKHVEDVLIGLKVSVTHRKSKQKYIIAGLTPTVTRHVTFPVDIDYTKGWRIEKDVNLLSFFNEKYDKDIVYKDIPCLDLGKGNRKNYVPMEFCVLAEGQRYPKERLDGASAKTLEAMALAHPSERQSAIQKMVQSSDGPCGGDIIQNFGMSVNTAMTTILGRVIGPPELNLGDPNGKIVKITVDLDKCHWNLAGRSMVEGKPVERWAILDFTSVGPYNKKLRRKEFVEKLMGKYKKLGIYMQEPIWHEESSMKILASHDLLSELLEKINNICKYNQGRLQFLLCVMANKSPGYKYLKWISETQVGIITQCCLSYSANQGNDKFYTYLALKINAKLGGSNFELNNRLPYFEGNEHVMFIGADVNHPGLRDNRSPSIAAVVATINWPAANRYAARVCPQFNRSEKILNFGEVCVELVGCYWRMNGVRPEKIVVFRDGVSEYQFDMVLNEELLDLKSAFQRLNYFPTITLIVAQKRHQTRFFPDGWRDGSSGGNILPGTVIDTKVIHPFEFDFYLCSYYGSLGTSKPTHYHVLWDEHKFTSDELQKLIYEMCFTFARCTKPVSLVPPVYYADLAAYRGRLYHEARIVMQSKKSRGSSSSKDAFEHGFYRLHADLENIMFFI</sequence>
<feature type="domain" description="Piwi" evidence="7">
    <location>
        <begin position="682"/>
        <end position="981"/>
    </location>
</feature>
<dbReference type="InterPro" id="IPR014811">
    <property type="entry name" value="ArgoL1"/>
</dbReference>
<comment type="similarity">
    <text evidence="1">Belongs to the argonaute family. Ago subfamily.</text>
</comment>
<organism evidence="8 9">
    <name type="scientific">Vicia faba</name>
    <name type="common">Broad bean</name>
    <name type="synonym">Faba vulgaris</name>
    <dbReference type="NCBI Taxonomy" id="3906"/>
    <lineage>
        <taxon>Eukaryota</taxon>
        <taxon>Viridiplantae</taxon>
        <taxon>Streptophyta</taxon>
        <taxon>Embryophyta</taxon>
        <taxon>Tracheophyta</taxon>
        <taxon>Spermatophyta</taxon>
        <taxon>Magnoliopsida</taxon>
        <taxon>eudicotyledons</taxon>
        <taxon>Gunneridae</taxon>
        <taxon>Pentapetalae</taxon>
        <taxon>rosids</taxon>
        <taxon>fabids</taxon>
        <taxon>Fabales</taxon>
        <taxon>Fabaceae</taxon>
        <taxon>Papilionoideae</taxon>
        <taxon>50 kb inversion clade</taxon>
        <taxon>NPAAA clade</taxon>
        <taxon>Hologalegina</taxon>
        <taxon>IRL clade</taxon>
        <taxon>Fabeae</taxon>
        <taxon>Vicia</taxon>
    </lineage>
</organism>
<protein>
    <submittedName>
        <fullName evidence="8">Uncharacterized protein</fullName>
    </submittedName>
</protein>
<dbReference type="EMBL" id="OX451736">
    <property type="protein sequence ID" value="CAI8590443.1"/>
    <property type="molecule type" value="Genomic_DNA"/>
</dbReference>
<dbReference type="GO" id="GO:1990904">
    <property type="term" value="C:ribonucleoprotein complex"/>
    <property type="evidence" value="ECO:0007669"/>
    <property type="project" value="UniProtKB-KW"/>
</dbReference>
<evidence type="ECO:0000256" key="4">
    <source>
        <dbReference type="ARBA" id="ARBA00023274"/>
    </source>
</evidence>
<dbReference type="Pfam" id="PF02171">
    <property type="entry name" value="Piwi"/>
    <property type="match status" value="1"/>
</dbReference>
<keyword evidence="2" id="KW-0678">Repressor</keyword>
<evidence type="ECO:0000313" key="9">
    <source>
        <dbReference type="Proteomes" id="UP001157006"/>
    </source>
</evidence>
<dbReference type="InterPro" id="IPR045246">
    <property type="entry name" value="Piwi_ago-like"/>
</dbReference>
<name>A0AAV0Z0A5_VICFA</name>
<dbReference type="Pfam" id="PF16486">
    <property type="entry name" value="ArgoN"/>
    <property type="match status" value="1"/>
</dbReference>
<dbReference type="GO" id="GO:0051607">
    <property type="term" value="P:defense response to virus"/>
    <property type="evidence" value="ECO:0007669"/>
    <property type="project" value="UniProtKB-ARBA"/>
</dbReference>
<dbReference type="InterPro" id="IPR003165">
    <property type="entry name" value="Piwi"/>
</dbReference>
<dbReference type="SUPFAM" id="SSF101690">
    <property type="entry name" value="PAZ domain"/>
    <property type="match status" value="1"/>
</dbReference>
<evidence type="ECO:0000313" key="8">
    <source>
        <dbReference type="EMBL" id="CAI8590443.1"/>
    </source>
</evidence>
<evidence type="ECO:0000259" key="7">
    <source>
        <dbReference type="PROSITE" id="PS50822"/>
    </source>
</evidence>
<dbReference type="Gene3D" id="3.30.420.10">
    <property type="entry name" value="Ribonuclease H-like superfamily/Ribonuclease H"/>
    <property type="match status" value="1"/>
</dbReference>
<dbReference type="SMART" id="SM00950">
    <property type="entry name" value="Piwi"/>
    <property type="match status" value="1"/>
</dbReference>
<proteinExistence type="inferred from homology"/>
<keyword evidence="3" id="KW-0943">RNA-mediated gene silencing</keyword>
<dbReference type="CDD" id="cd02846">
    <property type="entry name" value="PAZ_argonaute_like"/>
    <property type="match status" value="1"/>
</dbReference>
<evidence type="ECO:0000256" key="1">
    <source>
        <dbReference type="ARBA" id="ARBA00008201"/>
    </source>
</evidence>
<dbReference type="Gene3D" id="3.40.50.2300">
    <property type="match status" value="1"/>
</dbReference>
<feature type="compositionally biased region" description="Low complexity" evidence="5">
    <location>
        <begin position="51"/>
        <end position="61"/>
    </location>
</feature>
<evidence type="ECO:0000256" key="3">
    <source>
        <dbReference type="ARBA" id="ARBA00023158"/>
    </source>
</evidence>
<feature type="region of interest" description="Disordered" evidence="5">
    <location>
        <begin position="108"/>
        <end position="133"/>
    </location>
</feature>
<dbReference type="InterPro" id="IPR003100">
    <property type="entry name" value="PAZ_dom"/>
</dbReference>
<feature type="compositionally biased region" description="Polar residues" evidence="5">
    <location>
        <begin position="31"/>
        <end position="42"/>
    </location>
</feature>
<dbReference type="InterPro" id="IPR036397">
    <property type="entry name" value="RNaseH_sf"/>
</dbReference>
<dbReference type="AlphaFoldDB" id="A0AAV0Z0A5"/>
<dbReference type="PROSITE" id="PS50822">
    <property type="entry name" value="PIWI"/>
    <property type="match status" value="1"/>
</dbReference>
<dbReference type="PROSITE" id="PS50821">
    <property type="entry name" value="PAZ"/>
    <property type="match status" value="1"/>
</dbReference>
<feature type="compositionally biased region" description="Low complexity" evidence="5">
    <location>
        <begin position="108"/>
        <end position="122"/>
    </location>
</feature>
<dbReference type="InterPro" id="IPR036085">
    <property type="entry name" value="PAZ_dom_sf"/>
</dbReference>
<dbReference type="PANTHER" id="PTHR22891">
    <property type="entry name" value="EUKARYOTIC TRANSLATION INITIATION FACTOR 2C"/>
    <property type="match status" value="1"/>
</dbReference>
<keyword evidence="9" id="KW-1185">Reference proteome</keyword>
<feature type="region of interest" description="Disordered" evidence="5">
    <location>
        <begin position="1"/>
        <end position="96"/>
    </location>
</feature>
<dbReference type="InterPro" id="IPR012337">
    <property type="entry name" value="RNaseH-like_sf"/>
</dbReference>
<dbReference type="Pfam" id="PF02170">
    <property type="entry name" value="PAZ"/>
    <property type="match status" value="1"/>
</dbReference>
<accession>A0AAV0Z0A5</accession>
<evidence type="ECO:0000256" key="2">
    <source>
        <dbReference type="ARBA" id="ARBA00022491"/>
    </source>
</evidence>
<keyword evidence="4" id="KW-0687">Ribonucleoprotein</keyword>
<feature type="compositionally biased region" description="Basic and acidic residues" evidence="5">
    <location>
        <begin position="62"/>
        <end position="85"/>
    </location>
</feature>
<gene>
    <name evidence="8" type="ORF">VFH_I441400</name>
</gene>
<dbReference type="InterPro" id="IPR032474">
    <property type="entry name" value="Argonaute_N"/>
</dbReference>
<dbReference type="SUPFAM" id="SSF53098">
    <property type="entry name" value="Ribonuclease H-like"/>
    <property type="match status" value="1"/>
</dbReference>
<evidence type="ECO:0000259" key="6">
    <source>
        <dbReference type="PROSITE" id="PS50821"/>
    </source>
</evidence>
<dbReference type="Proteomes" id="UP001157006">
    <property type="component" value="Chromosome 1L"/>
</dbReference>